<sequence>MIFSHSKNRLESVSDAVFAFAATLMVVNISANSNLTSFTDELPNFISFAVSFFVMMAIWKVHYNFFRRTDYIDNWIIALNMILLFTVLFYIFPIRSLLNTGMGRKLISLDLLSNIFQMYSIGFTLIFVSFHLLYLRAFKKDRAHGKNLKLLFYARHFFIFIIVGILSFILAKFQLGLKYGIPGFIYMLLGPLSYIHSKKFHKKHNLEY</sequence>
<evidence type="ECO:0000256" key="4">
    <source>
        <dbReference type="ARBA" id="ARBA00022538"/>
    </source>
</evidence>
<reference evidence="14 15" key="1">
    <citation type="submission" date="2016-10" db="EMBL/GenBank/DDBJ databases">
        <authorList>
            <person name="Varghese N."/>
            <person name="Submissions S."/>
        </authorList>
    </citation>
    <scope>NUCLEOTIDE SEQUENCE [LARGE SCALE GENOMIC DNA]</scope>
    <source>
        <strain evidence="14 15">DSW-5</strain>
    </source>
</reference>
<evidence type="ECO:0000256" key="12">
    <source>
        <dbReference type="ARBA" id="ARBA00034430"/>
    </source>
</evidence>
<keyword evidence="15" id="KW-1185">Reference proteome</keyword>
<comment type="caution">
    <text evidence="14">The sequence shown here is derived from an EMBL/GenBank/DDBJ whole genome shotgun (WGS) entry which is preliminary data.</text>
</comment>
<evidence type="ECO:0000256" key="5">
    <source>
        <dbReference type="ARBA" id="ARBA00022692"/>
    </source>
</evidence>
<feature type="transmembrane region" description="Helical" evidence="13">
    <location>
        <begin position="43"/>
        <end position="63"/>
    </location>
</feature>
<evidence type="ECO:0000256" key="1">
    <source>
        <dbReference type="ARBA" id="ARBA00004141"/>
    </source>
</evidence>
<name>A0A1H5HDH9_9FLAO</name>
<proteinExistence type="inferred from homology"/>
<keyword evidence="6" id="KW-0631">Potassium channel</keyword>
<dbReference type="InterPro" id="IPR010617">
    <property type="entry name" value="TMEM175-like"/>
</dbReference>
<evidence type="ECO:0000256" key="8">
    <source>
        <dbReference type="ARBA" id="ARBA00022989"/>
    </source>
</evidence>
<evidence type="ECO:0000256" key="7">
    <source>
        <dbReference type="ARBA" id="ARBA00022958"/>
    </source>
</evidence>
<dbReference type="Pfam" id="PF06736">
    <property type="entry name" value="TMEM175"/>
    <property type="match status" value="1"/>
</dbReference>
<evidence type="ECO:0000256" key="10">
    <source>
        <dbReference type="ARBA" id="ARBA00023136"/>
    </source>
</evidence>
<keyword evidence="5 13" id="KW-0812">Transmembrane</keyword>
<evidence type="ECO:0000313" key="15">
    <source>
        <dbReference type="Proteomes" id="UP000183071"/>
    </source>
</evidence>
<dbReference type="EMBL" id="FNUE01000001">
    <property type="protein sequence ID" value="SEE26066.1"/>
    <property type="molecule type" value="Genomic_DNA"/>
</dbReference>
<keyword evidence="11" id="KW-0407">Ion channel</keyword>
<evidence type="ECO:0000256" key="3">
    <source>
        <dbReference type="ARBA" id="ARBA00022448"/>
    </source>
</evidence>
<accession>A0A1H5HDH9</accession>
<comment type="subcellular location">
    <subcellularLocation>
        <location evidence="1">Membrane</location>
        <topology evidence="1">Multi-pass membrane protein</topology>
    </subcellularLocation>
</comment>
<comment type="similarity">
    <text evidence="2">Belongs to the TMEM175 family.</text>
</comment>
<evidence type="ECO:0000256" key="6">
    <source>
        <dbReference type="ARBA" id="ARBA00022826"/>
    </source>
</evidence>
<feature type="transmembrane region" description="Helical" evidence="13">
    <location>
        <begin position="177"/>
        <end position="195"/>
    </location>
</feature>
<protein>
    <submittedName>
        <fullName evidence="14">Uncharacterized membrane protein</fullName>
    </submittedName>
</protein>
<feature type="transmembrane region" description="Helical" evidence="13">
    <location>
        <begin position="150"/>
        <end position="171"/>
    </location>
</feature>
<comment type="catalytic activity">
    <reaction evidence="12">
        <text>K(+)(in) = K(+)(out)</text>
        <dbReference type="Rhea" id="RHEA:29463"/>
        <dbReference type="ChEBI" id="CHEBI:29103"/>
    </reaction>
</comment>
<feature type="transmembrane region" description="Helical" evidence="13">
    <location>
        <begin position="75"/>
        <end position="98"/>
    </location>
</feature>
<evidence type="ECO:0000313" key="14">
    <source>
        <dbReference type="EMBL" id="SEE26066.1"/>
    </source>
</evidence>
<keyword evidence="10 13" id="KW-0472">Membrane</keyword>
<keyword evidence="4" id="KW-0633">Potassium transport</keyword>
<evidence type="ECO:0000256" key="9">
    <source>
        <dbReference type="ARBA" id="ARBA00023065"/>
    </source>
</evidence>
<feature type="transmembrane region" description="Helical" evidence="13">
    <location>
        <begin position="118"/>
        <end position="138"/>
    </location>
</feature>
<keyword evidence="9" id="KW-0406">Ion transport</keyword>
<keyword evidence="8 13" id="KW-1133">Transmembrane helix</keyword>
<keyword evidence="7" id="KW-0630">Potassium</keyword>
<keyword evidence="3" id="KW-0813">Transport</keyword>
<evidence type="ECO:0000256" key="2">
    <source>
        <dbReference type="ARBA" id="ARBA00006920"/>
    </source>
</evidence>
<evidence type="ECO:0000256" key="11">
    <source>
        <dbReference type="ARBA" id="ARBA00023303"/>
    </source>
</evidence>
<feature type="transmembrane region" description="Helical" evidence="13">
    <location>
        <begin position="12"/>
        <end position="31"/>
    </location>
</feature>
<dbReference type="Proteomes" id="UP000183071">
    <property type="component" value="Unassembled WGS sequence"/>
</dbReference>
<dbReference type="RefSeq" id="WP_053973054.1">
    <property type="nucleotide sequence ID" value="NZ_FNUE01000001.1"/>
</dbReference>
<evidence type="ECO:0000256" key="13">
    <source>
        <dbReference type="SAM" id="Phobius"/>
    </source>
</evidence>
<organism evidence="14 15">
    <name type="scientific">Polaribacter dokdonensis DSW-5</name>
    <dbReference type="NCBI Taxonomy" id="1300348"/>
    <lineage>
        <taxon>Bacteria</taxon>
        <taxon>Pseudomonadati</taxon>
        <taxon>Bacteroidota</taxon>
        <taxon>Flavobacteriia</taxon>
        <taxon>Flavobacteriales</taxon>
        <taxon>Flavobacteriaceae</taxon>
    </lineage>
</organism>
<gene>
    <name evidence="14" type="ORF">SAMN05444353_1436</name>
</gene>